<dbReference type="Pfam" id="PF00876">
    <property type="entry name" value="Innexin"/>
    <property type="match status" value="1"/>
</dbReference>
<dbReference type="Proteomes" id="UP000298663">
    <property type="component" value="Unassembled WGS sequence"/>
</dbReference>
<reference evidence="13 14" key="2">
    <citation type="journal article" date="2019" name="G3 (Bethesda)">
        <title>Hybrid Assembly of the Genome of the Entomopathogenic Nematode Steinernema carpocapsae Identifies the X-Chromosome.</title>
        <authorList>
            <person name="Serra L."/>
            <person name="Macchietto M."/>
            <person name="Macias-Munoz A."/>
            <person name="McGill C.J."/>
            <person name="Rodriguez I.M."/>
            <person name="Rodriguez B."/>
            <person name="Murad R."/>
            <person name="Mortazavi A."/>
        </authorList>
    </citation>
    <scope>NUCLEOTIDE SEQUENCE [LARGE SCALE GENOMIC DNA]</scope>
    <source>
        <strain evidence="13 14">ALL</strain>
    </source>
</reference>
<evidence type="ECO:0000256" key="2">
    <source>
        <dbReference type="ARBA" id="ARBA00004651"/>
    </source>
</evidence>
<keyword evidence="6" id="KW-0303">Gap junction</keyword>
<evidence type="ECO:0000256" key="6">
    <source>
        <dbReference type="ARBA" id="ARBA00022868"/>
    </source>
</evidence>
<evidence type="ECO:0000313" key="14">
    <source>
        <dbReference type="Proteomes" id="UP000298663"/>
    </source>
</evidence>
<comment type="subcellular location">
    <subcellularLocation>
        <location evidence="1">Cell junction</location>
        <location evidence="1">Gap junction</location>
    </subcellularLocation>
    <subcellularLocation>
        <location evidence="2 12">Cell membrane</location>
        <topology evidence="2 12">Multi-pass membrane protein</topology>
    </subcellularLocation>
</comment>
<evidence type="ECO:0000256" key="9">
    <source>
        <dbReference type="ARBA" id="ARBA00023065"/>
    </source>
</evidence>
<dbReference type="PRINTS" id="PR01262">
    <property type="entry name" value="INNEXIN"/>
</dbReference>
<gene>
    <name evidence="12" type="primary">inx</name>
    <name evidence="13" type="ORF">L596_008115</name>
</gene>
<organism evidence="13 14">
    <name type="scientific">Steinernema carpocapsae</name>
    <name type="common">Entomopathogenic nematode</name>
    <dbReference type="NCBI Taxonomy" id="34508"/>
    <lineage>
        <taxon>Eukaryota</taxon>
        <taxon>Metazoa</taxon>
        <taxon>Ecdysozoa</taxon>
        <taxon>Nematoda</taxon>
        <taxon>Chromadorea</taxon>
        <taxon>Rhabditida</taxon>
        <taxon>Tylenchina</taxon>
        <taxon>Panagrolaimomorpha</taxon>
        <taxon>Strongyloidoidea</taxon>
        <taxon>Steinernematidae</taxon>
        <taxon>Steinernema</taxon>
    </lineage>
</organism>
<dbReference type="STRING" id="34508.A0A4V6A677"/>
<keyword evidence="11 12" id="KW-0407">Ion channel</keyword>
<keyword evidence="3 12" id="KW-0813">Transport</keyword>
<dbReference type="InterPro" id="IPR000990">
    <property type="entry name" value="Innexin"/>
</dbReference>
<dbReference type="GO" id="GO:0005886">
    <property type="term" value="C:plasma membrane"/>
    <property type="evidence" value="ECO:0007669"/>
    <property type="project" value="UniProtKB-SubCell"/>
</dbReference>
<evidence type="ECO:0000256" key="8">
    <source>
        <dbReference type="ARBA" id="ARBA00022989"/>
    </source>
</evidence>
<dbReference type="PANTHER" id="PTHR11893">
    <property type="entry name" value="INNEXIN"/>
    <property type="match status" value="1"/>
</dbReference>
<comment type="function">
    <text evidence="12">Structural component of the gap junctions.</text>
</comment>
<keyword evidence="7" id="KW-0965">Cell junction</keyword>
<proteinExistence type="inferred from homology"/>
<evidence type="ECO:0000256" key="4">
    <source>
        <dbReference type="ARBA" id="ARBA00022475"/>
    </source>
</evidence>
<evidence type="ECO:0000256" key="5">
    <source>
        <dbReference type="ARBA" id="ARBA00022692"/>
    </source>
</evidence>
<name>A0A4V6A677_STECR</name>
<reference evidence="13 14" key="1">
    <citation type="journal article" date="2015" name="Genome Biol.">
        <title>Comparative genomics of Steinernema reveals deeply conserved gene regulatory networks.</title>
        <authorList>
            <person name="Dillman A.R."/>
            <person name="Macchietto M."/>
            <person name="Porter C.F."/>
            <person name="Rogers A."/>
            <person name="Williams B."/>
            <person name="Antoshechkin I."/>
            <person name="Lee M.M."/>
            <person name="Goodwin Z."/>
            <person name="Lu X."/>
            <person name="Lewis E.E."/>
            <person name="Goodrich-Blair H."/>
            <person name="Stock S.P."/>
            <person name="Adams B.J."/>
            <person name="Sternberg P.W."/>
            <person name="Mortazavi A."/>
        </authorList>
    </citation>
    <scope>NUCLEOTIDE SEQUENCE [LARGE SCALE GENOMIC DNA]</scope>
    <source>
        <strain evidence="13 14">ALL</strain>
    </source>
</reference>
<protein>
    <recommendedName>
        <fullName evidence="12">Innexin</fullName>
    </recommendedName>
</protein>
<dbReference type="PANTHER" id="PTHR11893:SF32">
    <property type="entry name" value="INNEXIN"/>
    <property type="match status" value="1"/>
</dbReference>
<comment type="similarity">
    <text evidence="12">Belongs to the pannexin family.</text>
</comment>
<feature type="transmembrane region" description="Helical" evidence="12">
    <location>
        <begin position="204"/>
        <end position="228"/>
    </location>
</feature>
<dbReference type="PROSITE" id="PS51013">
    <property type="entry name" value="PANNEXIN"/>
    <property type="match status" value="1"/>
</dbReference>
<evidence type="ECO:0000256" key="11">
    <source>
        <dbReference type="ARBA" id="ARBA00023303"/>
    </source>
</evidence>
<comment type="caution">
    <text evidence="12">Lacks conserved residue(s) required for the propagation of feature annotation.</text>
</comment>
<feature type="transmembrane region" description="Helical" evidence="12">
    <location>
        <begin position="294"/>
        <end position="318"/>
    </location>
</feature>
<dbReference type="GO" id="GO:0005243">
    <property type="term" value="F:gap junction channel activity"/>
    <property type="evidence" value="ECO:0007669"/>
    <property type="project" value="TreeGrafter"/>
</dbReference>
<dbReference type="GO" id="GO:0005921">
    <property type="term" value="C:gap junction"/>
    <property type="evidence" value="ECO:0007669"/>
    <property type="project" value="UniProtKB-SubCell"/>
</dbReference>
<evidence type="ECO:0000256" key="1">
    <source>
        <dbReference type="ARBA" id="ARBA00004610"/>
    </source>
</evidence>
<evidence type="ECO:0000256" key="3">
    <source>
        <dbReference type="ARBA" id="ARBA00022448"/>
    </source>
</evidence>
<dbReference type="EMBL" id="AZBU02000002">
    <property type="protein sequence ID" value="TKR93705.1"/>
    <property type="molecule type" value="Genomic_DNA"/>
</dbReference>
<accession>A0A4V6A677</accession>
<evidence type="ECO:0000256" key="10">
    <source>
        <dbReference type="ARBA" id="ARBA00023136"/>
    </source>
</evidence>
<evidence type="ECO:0000313" key="13">
    <source>
        <dbReference type="EMBL" id="TKR93705.1"/>
    </source>
</evidence>
<sequence>MNRITGLIESISKPRFEEDSVDRLNYKVTTYLALGAALTIFSKEYWGDPIQCWTNAEFPNAWVQYTRDICFVENTYYVPIERDLPEKSADRASKTLGYYQWVPSSSCSKRFATTLPTSSGACSTGAQAFSSEPLLRWRTRRRSKRKKTRRTTSRQSPATCITSFSRTSSSCSTVLPSSFWLVGRGPKETNGIQFQRSTDSYLTLLYILTKILFILNNSLQFFFMAMFIGGGNYYWGWEVTKTTVNGLSWRDTGLFPRVTMCDFQVQHNRRTVQTYSVQCVLSANMLNEKLFVFIWWWTAFLQVTNFSNLFYWIALVSFKGNREQFVKDLLITGKYRQELDEDEYLAGLEDFVDVYLKRDGILLFRLMVNNAGEIVSSEVMAQLFKKYKHWRDKFDFQEAVEGIEGEKMPMDYENSTLNSFVSL</sequence>
<keyword evidence="9 12" id="KW-0406">Ion transport</keyword>
<keyword evidence="5 12" id="KW-0812">Transmembrane</keyword>
<keyword evidence="4" id="KW-1003">Cell membrane</keyword>
<comment type="caution">
    <text evidence="13">The sequence shown here is derived from an EMBL/GenBank/DDBJ whole genome shotgun (WGS) entry which is preliminary data.</text>
</comment>
<dbReference type="GO" id="GO:0034220">
    <property type="term" value="P:monoatomic ion transmembrane transport"/>
    <property type="evidence" value="ECO:0007669"/>
    <property type="project" value="UniProtKB-KW"/>
</dbReference>
<evidence type="ECO:0000256" key="7">
    <source>
        <dbReference type="ARBA" id="ARBA00022949"/>
    </source>
</evidence>
<keyword evidence="14" id="KW-1185">Reference proteome</keyword>
<evidence type="ECO:0000256" key="12">
    <source>
        <dbReference type="RuleBase" id="RU010713"/>
    </source>
</evidence>
<keyword evidence="10 12" id="KW-0472">Membrane</keyword>
<dbReference type="OrthoDB" id="5867527at2759"/>
<dbReference type="AlphaFoldDB" id="A0A4V6A677"/>
<keyword evidence="8 12" id="KW-1133">Transmembrane helix</keyword>